<name>A0ABU3GVB2_9SPHI</name>
<gene>
    <name evidence="1" type="ORF">QE417_001647</name>
</gene>
<dbReference type="Gene3D" id="2.170.120.30">
    <property type="match status" value="1"/>
</dbReference>
<reference evidence="2" key="1">
    <citation type="submission" date="2023-07" db="EMBL/GenBank/DDBJ databases">
        <title>Functional and genomic diversity of the sorghum phyllosphere microbiome.</title>
        <authorList>
            <person name="Shade A."/>
        </authorList>
    </citation>
    <scope>NUCLEOTIDE SEQUENCE [LARGE SCALE GENOMIC DNA]</scope>
    <source>
        <strain evidence="2">SORGH_AS_0422</strain>
    </source>
</reference>
<dbReference type="Gene3D" id="2.170.120.40">
    <property type="entry name" value="YbbR-like domain"/>
    <property type="match status" value="1"/>
</dbReference>
<keyword evidence="2" id="KW-1185">Reference proteome</keyword>
<organism evidence="1 2">
    <name type="scientific">Mucilaginibacter terrae</name>
    <dbReference type="NCBI Taxonomy" id="1955052"/>
    <lineage>
        <taxon>Bacteria</taxon>
        <taxon>Pseudomonadati</taxon>
        <taxon>Bacteroidota</taxon>
        <taxon>Sphingobacteriia</taxon>
        <taxon>Sphingobacteriales</taxon>
        <taxon>Sphingobacteriaceae</taxon>
        <taxon>Mucilaginibacter</taxon>
    </lineage>
</organism>
<dbReference type="PANTHER" id="PTHR37804">
    <property type="entry name" value="CDAA REGULATORY PROTEIN CDAR"/>
    <property type="match status" value="1"/>
</dbReference>
<evidence type="ECO:0000313" key="2">
    <source>
        <dbReference type="Proteomes" id="UP001258315"/>
    </source>
</evidence>
<dbReference type="RefSeq" id="WP_311949176.1">
    <property type="nucleotide sequence ID" value="NZ_JAVLVU010000001.1"/>
</dbReference>
<dbReference type="PANTHER" id="PTHR37804:SF1">
    <property type="entry name" value="CDAA REGULATORY PROTEIN CDAR"/>
    <property type="match status" value="1"/>
</dbReference>
<dbReference type="Proteomes" id="UP001258315">
    <property type="component" value="Unassembled WGS sequence"/>
</dbReference>
<dbReference type="EMBL" id="JAVLVU010000001">
    <property type="protein sequence ID" value="MDT3402575.1"/>
    <property type="molecule type" value="Genomic_DNA"/>
</dbReference>
<dbReference type="InterPro" id="IPR012505">
    <property type="entry name" value="YbbR"/>
</dbReference>
<evidence type="ECO:0000313" key="1">
    <source>
        <dbReference type="EMBL" id="MDT3402575.1"/>
    </source>
</evidence>
<dbReference type="InterPro" id="IPR053154">
    <property type="entry name" value="c-di-AMP_regulator"/>
</dbReference>
<accession>A0ABU3GVB2</accession>
<protein>
    <submittedName>
        <fullName evidence="1">YbbR domain-containing protein</fullName>
    </submittedName>
</protein>
<dbReference type="Pfam" id="PF07949">
    <property type="entry name" value="YbbR"/>
    <property type="match status" value="1"/>
</dbReference>
<proteinExistence type="predicted"/>
<sequence length="314" mass="36020">MPIIKLSVSERRRLQVFITCLLLAMAAWVLTTLSGAYHFTIKQVINFKNAPQRRAFKALQSDSVEVTMLGTGWQMLFSKVNTYNTPITVDLHTLEHSNYIALNTQIAQLNKTTDAKHRIVAFTPDTLYFDFTNRVVKKVKVEPVLDIKYQQQYEESGKIQVKPSYITINGPGNVIQNIKTWKTDTLRLTNVNDVVSTTLPLQPAKEGNISIYPKSVQLRIPVEEFTEKTLRIPVKLINNPHYYNVKVIPQYVSITFTVPLSRYTEVDEDFFEATADFSLWEQGYSVLPVNITRIPAYCRIVKTAPRNVDFLVRK</sequence>
<comment type="caution">
    <text evidence="1">The sequence shown here is derived from an EMBL/GenBank/DDBJ whole genome shotgun (WGS) entry which is preliminary data.</text>
</comment>